<comment type="caution">
    <text evidence="1">The sequence shown here is derived from an EMBL/GenBank/DDBJ whole genome shotgun (WGS) entry which is preliminary data.</text>
</comment>
<proteinExistence type="predicted"/>
<organism evidence="1 2">
    <name type="scientific">Lichtheimia corymbifera JMRC:FSU:9682</name>
    <dbReference type="NCBI Taxonomy" id="1263082"/>
    <lineage>
        <taxon>Eukaryota</taxon>
        <taxon>Fungi</taxon>
        <taxon>Fungi incertae sedis</taxon>
        <taxon>Mucoromycota</taxon>
        <taxon>Mucoromycotina</taxon>
        <taxon>Mucoromycetes</taxon>
        <taxon>Mucorales</taxon>
        <taxon>Lichtheimiaceae</taxon>
        <taxon>Lichtheimia</taxon>
    </lineage>
</organism>
<protein>
    <submittedName>
        <fullName evidence="1">Uncharacterized protein</fullName>
    </submittedName>
</protein>
<keyword evidence="2" id="KW-1185">Reference proteome</keyword>
<sequence length="107" mass="11903">MGVTHYTLSFSTTSSRPARHRLRAQHNHYVAATEVSLSRRCTTTRQRRYAAAFSLHNKCAIHVLFRSPSSSFHITTCQAIKQQAQISNRGLDGATFIQSLVLGIQGS</sequence>
<name>A0A068SAI4_9FUNG</name>
<dbReference type="Proteomes" id="UP000027586">
    <property type="component" value="Unassembled WGS sequence"/>
</dbReference>
<dbReference type="VEuPathDB" id="FungiDB:LCOR_10187.1"/>
<gene>
    <name evidence="1" type="ORF">LCOR_10187.1</name>
</gene>
<dbReference type="EMBL" id="CBTN010000069">
    <property type="protein sequence ID" value="CDH59368.1"/>
    <property type="molecule type" value="Genomic_DNA"/>
</dbReference>
<dbReference type="AlphaFoldDB" id="A0A068SAI4"/>
<evidence type="ECO:0000313" key="2">
    <source>
        <dbReference type="Proteomes" id="UP000027586"/>
    </source>
</evidence>
<accession>A0A068SAI4</accession>
<evidence type="ECO:0000313" key="1">
    <source>
        <dbReference type="EMBL" id="CDH59368.1"/>
    </source>
</evidence>
<reference evidence="1" key="1">
    <citation type="submission" date="2013-08" db="EMBL/GenBank/DDBJ databases">
        <title>Gene expansion shapes genome architecture in the human pathogen Lichtheimia corymbifera: an evolutionary genomics analysis in the ancient terrestrial Mucorales (Mucoromycotina).</title>
        <authorList>
            <person name="Schwartze V.U."/>
            <person name="Winter S."/>
            <person name="Shelest E."/>
            <person name="Marcet-Houben M."/>
            <person name="Horn F."/>
            <person name="Wehner S."/>
            <person name="Hoffmann K."/>
            <person name="Riege K."/>
            <person name="Sammeth M."/>
            <person name="Nowrousian M."/>
            <person name="Valiante V."/>
            <person name="Linde J."/>
            <person name="Jacobsen I.D."/>
            <person name="Marz M."/>
            <person name="Brakhage A.A."/>
            <person name="Gabaldon T."/>
            <person name="Bocker S."/>
            <person name="Voigt K."/>
        </authorList>
    </citation>
    <scope>NUCLEOTIDE SEQUENCE [LARGE SCALE GENOMIC DNA]</scope>
    <source>
        <strain evidence="1">FSU 9682</strain>
    </source>
</reference>